<evidence type="ECO:0000256" key="1">
    <source>
        <dbReference type="ARBA" id="ARBA00004141"/>
    </source>
</evidence>
<dbReference type="PANTHER" id="PTHR45649">
    <property type="entry name" value="AMINO-ACID PERMEASE BAT1"/>
    <property type="match status" value="1"/>
</dbReference>
<feature type="transmembrane region" description="Helical" evidence="6">
    <location>
        <begin position="285"/>
        <end position="309"/>
    </location>
</feature>
<dbReference type="AlphaFoldDB" id="A0A2T2NBJ5"/>
<dbReference type="Pfam" id="PF13520">
    <property type="entry name" value="AA_permease_2"/>
    <property type="match status" value="1"/>
</dbReference>
<dbReference type="Gene3D" id="1.20.1740.10">
    <property type="entry name" value="Amino acid/polyamine transporter I"/>
    <property type="match status" value="1"/>
</dbReference>
<accession>A0A2T2NBJ5</accession>
<evidence type="ECO:0000256" key="4">
    <source>
        <dbReference type="ARBA" id="ARBA00022989"/>
    </source>
</evidence>
<feature type="transmembrane region" description="Helical" evidence="6">
    <location>
        <begin position="336"/>
        <end position="357"/>
    </location>
</feature>
<dbReference type="EMBL" id="KZ678141">
    <property type="protein sequence ID" value="PSN62740.1"/>
    <property type="molecule type" value="Genomic_DNA"/>
</dbReference>
<organism evidence="7 8">
    <name type="scientific">Corynespora cassiicola Philippines</name>
    <dbReference type="NCBI Taxonomy" id="1448308"/>
    <lineage>
        <taxon>Eukaryota</taxon>
        <taxon>Fungi</taxon>
        <taxon>Dikarya</taxon>
        <taxon>Ascomycota</taxon>
        <taxon>Pezizomycotina</taxon>
        <taxon>Dothideomycetes</taxon>
        <taxon>Pleosporomycetidae</taxon>
        <taxon>Pleosporales</taxon>
        <taxon>Corynesporascaceae</taxon>
        <taxon>Corynespora</taxon>
    </lineage>
</organism>
<feature type="transmembrane region" description="Helical" evidence="6">
    <location>
        <begin position="81"/>
        <end position="107"/>
    </location>
</feature>
<feature type="transmembrane region" description="Helical" evidence="6">
    <location>
        <begin position="485"/>
        <end position="506"/>
    </location>
</feature>
<dbReference type="InterPro" id="IPR002293">
    <property type="entry name" value="AA/rel_permease1"/>
</dbReference>
<dbReference type="GO" id="GO:0006865">
    <property type="term" value="P:amino acid transport"/>
    <property type="evidence" value="ECO:0007669"/>
    <property type="project" value="InterPro"/>
</dbReference>
<comment type="subcellular location">
    <subcellularLocation>
        <location evidence="1">Membrane</location>
        <topology evidence="1">Multi-pass membrane protein</topology>
    </subcellularLocation>
</comment>
<evidence type="ECO:0000256" key="2">
    <source>
        <dbReference type="ARBA" id="ARBA00022448"/>
    </source>
</evidence>
<dbReference type="PANTHER" id="PTHR45649:SF27">
    <property type="entry name" value="CHOLINE TRANSPORTER (EUROFUNG)"/>
    <property type="match status" value="1"/>
</dbReference>
<keyword evidence="3 6" id="KW-0812">Transmembrane</keyword>
<keyword evidence="4 6" id="KW-1133">Transmembrane helix</keyword>
<feature type="transmembrane region" description="Helical" evidence="6">
    <location>
        <begin position="386"/>
        <end position="408"/>
    </location>
</feature>
<dbReference type="PROSITE" id="PS00218">
    <property type="entry name" value="AMINO_ACID_PERMEASE_1"/>
    <property type="match status" value="1"/>
</dbReference>
<feature type="transmembrane region" description="Helical" evidence="6">
    <location>
        <begin position="244"/>
        <end position="264"/>
    </location>
</feature>
<feature type="transmembrane region" description="Helical" evidence="6">
    <location>
        <begin position="128"/>
        <end position="152"/>
    </location>
</feature>
<keyword evidence="8" id="KW-1185">Reference proteome</keyword>
<gene>
    <name evidence="7" type="ORF">BS50DRAFT_501735</name>
</gene>
<sequence>MTDNDTDLPIKDRADTIESAPQYIPEEQGEGGPINASGHVQELERNFSLVSLAGIGITTGNVWPAVGGSILVALYNGGPPGVIFEFITVSVFYWTVALSIAELASAIPSSAGVYHWATVTPGRKWGRFIGYLAGWWNYLAWVFGAASMSSILGNTIVQMYALHHPEFVAQSWHVFIVYIIMTWLACLSVCFFNRAMPLLNQSGIFFVIAGFFITIIVLAVMPGRDGRPPHANNAFVWKDWTADIGYPDGFVFIAGMLNGAYAVGVPDVVSHLAEEIPNPARNVPIAIGLQYAIGFVTGLAYLIAVMYAINDYDALFESAYPIAEIYRQGTGSANGATGLLVLVLICISICVVGLYITAGRTLWTLARDNATPFATRLSKVDRRHGVPLTATLATALLVTVLGCIYVGSTTAFNAFAGSFICMSSSSYIAAILPHVLTGRKNIHFGPFNLNYGPLGFLLNGVACAYMVVWFVIYCMPFALPVTAASMNYASLLWGGFTLFLLLWWTFGARKDYVGPRTTGGQTEMDLVRDGAHIVLEGKAKD</sequence>
<dbReference type="Proteomes" id="UP000240883">
    <property type="component" value="Unassembled WGS sequence"/>
</dbReference>
<feature type="transmembrane region" description="Helical" evidence="6">
    <location>
        <begin position="204"/>
        <end position="224"/>
    </location>
</feature>
<dbReference type="OrthoDB" id="3900342at2759"/>
<dbReference type="PIRSF" id="PIRSF006060">
    <property type="entry name" value="AA_transporter"/>
    <property type="match status" value="1"/>
</dbReference>
<name>A0A2T2NBJ5_CORCC</name>
<dbReference type="InterPro" id="IPR004840">
    <property type="entry name" value="Amino_acid_permease_CS"/>
</dbReference>
<feature type="transmembrane region" description="Helical" evidence="6">
    <location>
        <begin position="414"/>
        <end position="436"/>
    </location>
</feature>
<evidence type="ECO:0000256" key="5">
    <source>
        <dbReference type="ARBA" id="ARBA00023136"/>
    </source>
</evidence>
<feature type="transmembrane region" description="Helical" evidence="6">
    <location>
        <begin position="172"/>
        <end position="192"/>
    </location>
</feature>
<reference evidence="7 8" key="1">
    <citation type="journal article" date="2018" name="Front. Microbiol.">
        <title>Genome-Wide Analysis of Corynespora cassiicola Leaf Fall Disease Putative Effectors.</title>
        <authorList>
            <person name="Lopez D."/>
            <person name="Ribeiro S."/>
            <person name="Label P."/>
            <person name="Fumanal B."/>
            <person name="Venisse J.S."/>
            <person name="Kohler A."/>
            <person name="de Oliveira R.R."/>
            <person name="Labutti K."/>
            <person name="Lipzen A."/>
            <person name="Lail K."/>
            <person name="Bauer D."/>
            <person name="Ohm R.A."/>
            <person name="Barry K.W."/>
            <person name="Spatafora J."/>
            <person name="Grigoriev I.V."/>
            <person name="Martin F.M."/>
            <person name="Pujade-Renaud V."/>
        </authorList>
    </citation>
    <scope>NUCLEOTIDE SEQUENCE [LARGE SCALE GENOMIC DNA]</scope>
    <source>
        <strain evidence="7 8">Philippines</strain>
    </source>
</reference>
<evidence type="ECO:0000256" key="6">
    <source>
        <dbReference type="SAM" id="Phobius"/>
    </source>
</evidence>
<proteinExistence type="predicted"/>
<evidence type="ECO:0000313" key="8">
    <source>
        <dbReference type="Proteomes" id="UP000240883"/>
    </source>
</evidence>
<dbReference type="STRING" id="1448308.A0A2T2NBJ5"/>
<feature type="transmembrane region" description="Helical" evidence="6">
    <location>
        <begin position="49"/>
        <end position="75"/>
    </location>
</feature>
<protein>
    <submittedName>
        <fullName evidence="7">Amino acid transporter</fullName>
    </submittedName>
</protein>
<dbReference type="GO" id="GO:0022857">
    <property type="term" value="F:transmembrane transporter activity"/>
    <property type="evidence" value="ECO:0007669"/>
    <property type="project" value="InterPro"/>
</dbReference>
<evidence type="ECO:0000313" key="7">
    <source>
        <dbReference type="EMBL" id="PSN62740.1"/>
    </source>
</evidence>
<feature type="transmembrane region" description="Helical" evidence="6">
    <location>
        <begin position="456"/>
        <end position="479"/>
    </location>
</feature>
<evidence type="ECO:0000256" key="3">
    <source>
        <dbReference type="ARBA" id="ARBA00022692"/>
    </source>
</evidence>
<keyword evidence="5 6" id="KW-0472">Membrane</keyword>
<keyword evidence="2" id="KW-0813">Transport</keyword>
<dbReference type="GO" id="GO:0016020">
    <property type="term" value="C:membrane"/>
    <property type="evidence" value="ECO:0007669"/>
    <property type="project" value="UniProtKB-SubCell"/>
</dbReference>